<evidence type="ECO:0008006" key="4">
    <source>
        <dbReference type="Google" id="ProtNLM"/>
    </source>
</evidence>
<dbReference type="HOGENOM" id="CLU_1001935_0_0_1"/>
<keyword evidence="1" id="KW-1133">Transmembrane helix</keyword>
<keyword evidence="1" id="KW-0812">Transmembrane</keyword>
<keyword evidence="1" id="KW-0472">Membrane</keyword>
<dbReference type="InParanoid" id="G0MC46"/>
<feature type="transmembrane region" description="Helical" evidence="1">
    <location>
        <begin position="59"/>
        <end position="79"/>
    </location>
</feature>
<feature type="transmembrane region" description="Helical" evidence="1">
    <location>
        <begin position="27"/>
        <end position="47"/>
    </location>
</feature>
<name>G0MC46_CAEBE</name>
<proteinExistence type="predicted"/>
<dbReference type="EMBL" id="GL379789">
    <property type="protein sequence ID" value="EGT45797.1"/>
    <property type="molecule type" value="Genomic_DNA"/>
</dbReference>
<feature type="transmembrane region" description="Helical" evidence="1">
    <location>
        <begin position="161"/>
        <end position="179"/>
    </location>
</feature>
<dbReference type="eggNOG" id="ENOG502TJB3">
    <property type="taxonomic scope" value="Eukaryota"/>
</dbReference>
<feature type="transmembrane region" description="Helical" evidence="1">
    <location>
        <begin position="191"/>
        <end position="214"/>
    </location>
</feature>
<dbReference type="OMA" id="FFTAYIF"/>
<evidence type="ECO:0000313" key="2">
    <source>
        <dbReference type="EMBL" id="EGT45797.1"/>
    </source>
</evidence>
<protein>
    <recommendedName>
        <fullName evidence="4">Transmembrane protein</fullName>
    </recommendedName>
</protein>
<evidence type="ECO:0000256" key="1">
    <source>
        <dbReference type="SAM" id="Phobius"/>
    </source>
</evidence>
<reference evidence="3" key="1">
    <citation type="submission" date="2011-07" db="EMBL/GenBank/DDBJ databases">
        <authorList>
            <consortium name="Caenorhabditis brenneri Sequencing and Analysis Consortium"/>
            <person name="Wilson R.K."/>
        </authorList>
    </citation>
    <scope>NUCLEOTIDE SEQUENCE [LARGE SCALE GENOMIC DNA]</scope>
    <source>
        <strain evidence="3">PB2801</strain>
    </source>
</reference>
<feature type="transmembrane region" description="Helical" evidence="1">
    <location>
        <begin position="85"/>
        <end position="110"/>
    </location>
</feature>
<dbReference type="AlphaFoldDB" id="G0MC46"/>
<accession>G0MC46</accession>
<keyword evidence="3" id="KW-1185">Reference proteome</keyword>
<sequence length="278" mass="32658">MKVYIEAIGTDEYSFTFYNMYKSFAEAFFGNMYQFIFSFFFFTAYIFKLLKGQGSHFKPFLSFHIIMYCSMICLPALIIQSESVVFALVFYAFVLLVALQIFIIQAINFLNLLVTIIDFKPTVGTKKIRFFLMVIAIILKKSLPEYRLVVEISKDKFYNLFFENLLSVLNLILVFMLIMKKKKINENKLGVIIHSLLSSASLLIFQIVYCTFYMEELKQPHNPDIFVFSAYNFVFFWIVSAYITYSKFLRKYIDRETTENPYVETEMGKIGDTAQPKI</sequence>
<gene>
    <name evidence="2" type="ORF">CAEBREN_10175</name>
</gene>
<evidence type="ECO:0000313" key="3">
    <source>
        <dbReference type="Proteomes" id="UP000008068"/>
    </source>
</evidence>
<dbReference type="Proteomes" id="UP000008068">
    <property type="component" value="Unassembled WGS sequence"/>
</dbReference>
<feature type="transmembrane region" description="Helical" evidence="1">
    <location>
        <begin position="226"/>
        <end position="245"/>
    </location>
</feature>
<organism evidence="3">
    <name type="scientific">Caenorhabditis brenneri</name>
    <name type="common">Nematode worm</name>
    <dbReference type="NCBI Taxonomy" id="135651"/>
    <lineage>
        <taxon>Eukaryota</taxon>
        <taxon>Metazoa</taxon>
        <taxon>Ecdysozoa</taxon>
        <taxon>Nematoda</taxon>
        <taxon>Chromadorea</taxon>
        <taxon>Rhabditida</taxon>
        <taxon>Rhabditina</taxon>
        <taxon>Rhabditomorpha</taxon>
        <taxon>Rhabditoidea</taxon>
        <taxon>Rhabditidae</taxon>
        <taxon>Peloderinae</taxon>
        <taxon>Caenorhabditis</taxon>
    </lineage>
</organism>